<evidence type="ECO:0000256" key="8">
    <source>
        <dbReference type="ARBA" id="ARBA00023180"/>
    </source>
</evidence>
<dbReference type="CDD" id="cd02120">
    <property type="entry name" value="PA_subtilisin_like"/>
    <property type="match status" value="1"/>
</dbReference>
<evidence type="ECO:0000256" key="6">
    <source>
        <dbReference type="ARBA" id="ARBA00022801"/>
    </source>
</evidence>
<feature type="compositionally biased region" description="Basic and acidic residues" evidence="12">
    <location>
        <begin position="243"/>
        <end position="252"/>
    </location>
</feature>
<dbReference type="AlphaFoldDB" id="A0AAF0CAX3"/>
<evidence type="ECO:0000256" key="2">
    <source>
        <dbReference type="ARBA" id="ARBA00011073"/>
    </source>
</evidence>
<proteinExistence type="inferred from homology"/>
<dbReference type="GO" id="GO:0004252">
    <property type="term" value="F:serine-type endopeptidase activity"/>
    <property type="evidence" value="ECO:0007669"/>
    <property type="project" value="UniProtKB-UniRule"/>
</dbReference>
<dbReference type="Pfam" id="PF05922">
    <property type="entry name" value="Inhibitor_I9"/>
    <property type="match status" value="1"/>
</dbReference>
<evidence type="ECO:0000259" key="13">
    <source>
        <dbReference type="Pfam" id="PF00082"/>
    </source>
</evidence>
<accession>A0AAF0CAX3</accession>
<dbReference type="SUPFAM" id="SSF52025">
    <property type="entry name" value="PA domain"/>
    <property type="match status" value="1"/>
</dbReference>
<dbReference type="Pfam" id="PF17766">
    <property type="entry name" value="fn3_6"/>
    <property type="match status" value="1"/>
</dbReference>
<evidence type="ECO:0000256" key="4">
    <source>
        <dbReference type="ARBA" id="ARBA00022670"/>
    </source>
</evidence>
<organism evidence="17 18">
    <name type="scientific">Thalassomonas viridans</name>
    <dbReference type="NCBI Taxonomy" id="137584"/>
    <lineage>
        <taxon>Bacteria</taxon>
        <taxon>Pseudomonadati</taxon>
        <taxon>Pseudomonadota</taxon>
        <taxon>Gammaproteobacteria</taxon>
        <taxon>Alteromonadales</taxon>
        <taxon>Colwelliaceae</taxon>
        <taxon>Thalassomonas</taxon>
    </lineage>
</organism>
<dbReference type="Pfam" id="PF00082">
    <property type="entry name" value="Peptidase_S8"/>
    <property type="match status" value="1"/>
</dbReference>
<dbReference type="Gene3D" id="3.30.70.80">
    <property type="entry name" value="Peptidase S8 propeptide/proteinase inhibitor I9"/>
    <property type="match status" value="1"/>
</dbReference>
<reference evidence="17 18" key="1">
    <citation type="journal article" date="2015" name="Genome Announc.">
        <title>Draft Genome Sequences of Marine Isolates of Thalassomonas viridans and Thalassomonas actiniarum.</title>
        <authorList>
            <person name="Olonade I."/>
            <person name="van Zyl L.J."/>
            <person name="Trindade M."/>
        </authorList>
    </citation>
    <scope>NUCLEOTIDE SEQUENCE [LARGE SCALE GENOMIC DNA]</scope>
    <source>
        <strain evidence="17 18">XOM25</strain>
    </source>
</reference>
<feature type="active site" description="Charge relay system" evidence="9 10">
    <location>
        <position position="565"/>
    </location>
</feature>
<dbReference type="InterPro" id="IPR003137">
    <property type="entry name" value="PA_domain"/>
</dbReference>
<feature type="active site" description="Charge relay system" evidence="9 10">
    <location>
        <position position="173"/>
    </location>
</feature>
<dbReference type="GO" id="GO:0006508">
    <property type="term" value="P:proteolysis"/>
    <property type="evidence" value="ECO:0007669"/>
    <property type="project" value="UniProtKB-KW"/>
</dbReference>
<evidence type="ECO:0000259" key="16">
    <source>
        <dbReference type="Pfam" id="PF17766"/>
    </source>
</evidence>
<dbReference type="KEGG" id="tvd:SG34_030415"/>
<comment type="similarity">
    <text evidence="2 10 11">Belongs to the peptidase S8 family.</text>
</comment>
<dbReference type="InterPro" id="IPR046450">
    <property type="entry name" value="PA_dom_sf"/>
</dbReference>
<evidence type="ECO:0000256" key="10">
    <source>
        <dbReference type="PROSITE-ProRule" id="PRU01240"/>
    </source>
</evidence>
<dbReference type="Gene3D" id="3.40.50.200">
    <property type="entry name" value="Peptidase S8/S53 domain"/>
    <property type="match status" value="1"/>
</dbReference>
<dbReference type="InterPro" id="IPR045051">
    <property type="entry name" value="SBT"/>
</dbReference>
<dbReference type="PROSITE" id="PS00136">
    <property type="entry name" value="SUBTILASE_ASP"/>
    <property type="match status" value="1"/>
</dbReference>
<comment type="subcellular location">
    <subcellularLocation>
        <location evidence="1">Secreted</location>
    </subcellularLocation>
</comment>
<dbReference type="InterPro" id="IPR000209">
    <property type="entry name" value="Peptidase_S8/S53_dom"/>
</dbReference>
<keyword evidence="6 10" id="KW-0378">Hydrolase</keyword>
<keyword evidence="18" id="KW-1185">Reference proteome</keyword>
<dbReference type="PROSITE" id="PS00138">
    <property type="entry name" value="SUBTILASE_SER"/>
    <property type="match status" value="1"/>
</dbReference>
<dbReference type="Gene3D" id="2.60.120.380">
    <property type="match status" value="1"/>
</dbReference>
<feature type="domain" description="Inhibitor I9" evidence="15">
    <location>
        <begin position="37"/>
        <end position="138"/>
    </location>
</feature>
<dbReference type="EMBL" id="CP059734">
    <property type="protein sequence ID" value="WDE09087.1"/>
    <property type="molecule type" value="Genomic_DNA"/>
</dbReference>
<sequence length="994" mass="104096">MKVLFQITTAVVLLLIGIMQNLYAEVNNGVKKSPYGSYIIVMELDPAVKYQGNIQGYPATKASVGKKFNSQHGEVKKYTELLRQTHVNTLQNAGISATKKVHDYVHAINGFSALITHQQAIKLSKQKGVMRVIPDEMRFKTTDSSPDFLGLTNPGSPWSQGYKGEGIVVGVIDSGIWPEHPSFADDGSYSAPPVTLAGNSCDFGNSEHNPLDLAFECNNKLIGARQILDTYRAIEGAEPDEYDSARDDDGHGTHTASTAAGNAGVEAQMFGIPRGTISGIAPRAHVIAYKGLGNMGGFGSDLAAAIDQAVADGVDVINYSVGGGASLTGADDLAFLFAADAGVFVATSAGNDGPGAGTIGGPASVPWLTTVGANTQTRMFQGTVVLGDESEYTGASITEGVGPSSLIDAEFAGGDLCVPGTLTAAVEGKIVLCRRGAIARVDKSEAVRLAGGVGMIMYNNNDVDNLNSDNHAVPSVHIDNTPGLAIKAYIAGGSATASINCCENGEWDSAPSMAIFSSRGSNTVAEDIIKPDITAPGHMILAGNSPTPDPGQVAGELFQSISGTSMSSPHIAGIFALMKQAHPDWSPAMAKSALMTSAYQDVRDNDRSSLAGPFAMGAGHVNVGGEDNETSVLRPGLVYNADFFDYLGFLCDAEPSALDSETCDLLELIGVPTDASDLNLASIGIAELPGSQTITRTLISVDEATGEEEEGGKEYKVETQAPAGYQVEVSPDTIRLESGESASYQVTFTNTGAPNGEWRFGSLTWRETTGQYEVYSPIAVRGAPFSAPANISGNGRNGSSSFDINFGYSGSYSANAHGLVAARVKQDTVGQDPDQSFDPADGHSDAHVIAVSNALFLRLAIPPEAVAEDIDLDVYVFDPTNTLVAASTLIGTDEVIEITDPMDGNWTVYVHGWLTFGEDADYSLYHWLISAKPGGNLTLEDVPESATLGETATIEANWTGAIGGTGIGMWFFGAVSHTDASGPMGLTLLEVDNR</sequence>
<feature type="active site" description="Charge relay system" evidence="9 10">
    <location>
        <position position="251"/>
    </location>
</feature>
<evidence type="ECO:0000256" key="3">
    <source>
        <dbReference type="ARBA" id="ARBA00022525"/>
    </source>
</evidence>
<evidence type="ECO:0000313" key="18">
    <source>
        <dbReference type="Proteomes" id="UP000032352"/>
    </source>
</evidence>
<dbReference type="InterPro" id="IPR010259">
    <property type="entry name" value="S8pro/Inhibitor_I9"/>
</dbReference>
<feature type="domain" description="PA" evidence="14">
    <location>
        <begin position="416"/>
        <end position="486"/>
    </location>
</feature>
<feature type="domain" description="Subtilisin-like protease fibronectin type-III" evidence="16">
    <location>
        <begin position="677"/>
        <end position="780"/>
    </location>
</feature>
<evidence type="ECO:0000313" key="17">
    <source>
        <dbReference type="EMBL" id="WDE09087.1"/>
    </source>
</evidence>
<dbReference type="GO" id="GO:0005576">
    <property type="term" value="C:extracellular region"/>
    <property type="evidence" value="ECO:0007669"/>
    <property type="project" value="UniProtKB-SubCell"/>
</dbReference>
<evidence type="ECO:0000259" key="15">
    <source>
        <dbReference type="Pfam" id="PF05922"/>
    </source>
</evidence>
<keyword evidence="4 10" id="KW-0645">Protease</keyword>
<keyword evidence="8" id="KW-0325">Glycoprotein</keyword>
<gene>
    <name evidence="17" type="ORF">SG34_030415</name>
</gene>
<dbReference type="InterPro" id="IPR036852">
    <property type="entry name" value="Peptidase_S8/S53_dom_sf"/>
</dbReference>
<keyword evidence="3" id="KW-0964">Secreted</keyword>
<dbReference type="InterPro" id="IPR015500">
    <property type="entry name" value="Peptidase_S8_subtilisin-rel"/>
</dbReference>
<reference evidence="17 18" key="2">
    <citation type="journal article" date="2022" name="Mar. Drugs">
        <title>Bioassay-Guided Fractionation Leads to the Detection of Cholic Acid Generated by the Rare Thalassomonas sp.</title>
        <authorList>
            <person name="Pheiffer F."/>
            <person name="Schneider Y.K."/>
            <person name="Hansen E.H."/>
            <person name="Andersen J.H."/>
            <person name="Isaksson J."/>
            <person name="Busche T."/>
            <person name="R C."/>
            <person name="Kalinowski J."/>
            <person name="Zyl L.V."/>
            <person name="Trindade M."/>
        </authorList>
    </citation>
    <scope>NUCLEOTIDE SEQUENCE [LARGE SCALE GENOMIC DNA]</scope>
    <source>
        <strain evidence="17 18">XOM25</strain>
    </source>
</reference>
<dbReference type="Gene3D" id="3.50.30.30">
    <property type="match status" value="1"/>
</dbReference>
<evidence type="ECO:0000256" key="5">
    <source>
        <dbReference type="ARBA" id="ARBA00022729"/>
    </source>
</evidence>
<dbReference type="RefSeq" id="WP_053047345.1">
    <property type="nucleotide sequence ID" value="NZ_CP059734.1"/>
</dbReference>
<evidence type="ECO:0000256" key="9">
    <source>
        <dbReference type="PIRSR" id="PIRSR615500-1"/>
    </source>
</evidence>
<dbReference type="InterPro" id="IPR023827">
    <property type="entry name" value="Peptidase_S8_Asp-AS"/>
</dbReference>
<dbReference type="CDD" id="cd04852">
    <property type="entry name" value="Peptidases_S8_3"/>
    <property type="match status" value="1"/>
</dbReference>
<evidence type="ECO:0000256" key="1">
    <source>
        <dbReference type="ARBA" id="ARBA00004613"/>
    </source>
</evidence>
<feature type="region of interest" description="Disordered" evidence="12">
    <location>
        <begin position="240"/>
        <end position="259"/>
    </location>
</feature>
<protein>
    <submittedName>
        <fullName evidence="17">S8 family peptidase</fullName>
    </submittedName>
</protein>
<dbReference type="PROSITE" id="PS51892">
    <property type="entry name" value="SUBTILASE"/>
    <property type="match status" value="1"/>
</dbReference>
<name>A0AAF0CAX3_9GAMM</name>
<dbReference type="InterPro" id="IPR034197">
    <property type="entry name" value="Peptidases_S8_3"/>
</dbReference>
<keyword evidence="5" id="KW-0732">Signal</keyword>
<keyword evidence="7 10" id="KW-0720">Serine protease</keyword>
<evidence type="ECO:0000256" key="11">
    <source>
        <dbReference type="RuleBase" id="RU003355"/>
    </source>
</evidence>
<dbReference type="Pfam" id="PF02225">
    <property type="entry name" value="PA"/>
    <property type="match status" value="1"/>
</dbReference>
<evidence type="ECO:0000256" key="12">
    <source>
        <dbReference type="SAM" id="MobiDB-lite"/>
    </source>
</evidence>
<dbReference type="Gene3D" id="2.60.40.2310">
    <property type="match status" value="1"/>
</dbReference>
<feature type="domain" description="Peptidase S8/S53" evidence="13">
    <location>
        <begin position="164"/>
        <end position="605"/>
    </location>
</feature>
<evidence type="ECO:0000256" key="7">
    <source>
        <dbReference type="ARBA" id="ARBA00022825"/>
    </source>
</evidence>
<evidence type="ECO:0000259" key="14">
    <source>
        <dbReference type="Pfam" id="PF02225"/>
    </source>
</evidence>
<dbReference type="InterPro" id="IPR037045">
    <property type="entry name" value="S8pro/Inhibitor_I9_sf"/>
</dbReference>
<dbReference type="SUPFAM" id="SSF52743">
    <property type="entry name" value="Subtilisin-like"/>
    <property type="match status" value="1"/>
</dbReference>
<dbReference type="Proteomes" id="UP000032352">
    <property type="component" value="Chromosome pTvir"/>
</dbReference>
<dbReference type="InterPro" id="IPR041469">
    <property type="entry name" value="Subtilisin-like_FN3"/>
</dbReference>
<dbReference type="InterPro" id="IPR023828">
    <property type="entry name" value="Peptidase_S8_Ser-AS"/>
</dbReference>
<dbReference type="PANTHER" id="PTHR10795">
    <property type="entry name" value="PROPROTEIN CONVERTASE SUBTILISIN/KEXIN"/>
    <property type="match status" value="1"/>
</dbReference>
<dbReference type="PRINTS" id="PR00723">
    <property type="entry name" value="SUBTILISIN"/>
</dbReference>